<protein>
    <submittedName>
        <fullName evidence="1">Uncharacterized protein</fullName>
    </submittedName>
</protein>
<name>A0A0A8ZU67_ARUDO</name>
<sequence>MDLHLMVSHEVLGVMPLVPVANFLLGVRVSLLPPSVYFSFAPVSVRPYGRLVMSAAMATDLLHLGSWWRLVELGRSQAAAYADPWLNPIATSSPMKHWKPSSSFPCQGSSVDATSQALRPFEVELQRR</sequence>
<accession>A0A0A8ZU67</accession>
<evidence type="ECO:0000313" key="1">
    <source>
        <dbReference type="EMBL" id="JAD42944.1"/>
    </source>
</evidence>
<reference evidence="1" key="1">
    <citation type="submission" date="2014-09" db="EMBL/GenBank/DDBJ databases">
        <authorList>
            <person name="Magalhaes I.L.F."/>
            <person name="Oliveira U."/>
            <person name="Santos F.R."/>
            <person name="Vidigal T.H.D.A."/>
            <person name="Brescovit A.D."/>
            <person name="Santos A.J."/>
        </authorList>
    </citation>
    <scope>NUCLEOTIDE SEQUENCE</scope>
    <source>
        <tissue evidence="1">Shoot tissue taken approximately 20 cm above the soil surface</tissue>
    </source>
</reference>
<dbReference type="AlphaFoldDB" id="A0A0A8ZU67"/>
<dbReference type="EMBL" id="GBRH01254951">
    <property type="protein sequence ID" value="JAD42944.1"/>
    <property type="molecule type" value="Transcribed_RNA"/>
</dbReference>
<reference evidence="1" key="2">
    <citation type="journal article" date="2015" name="Data Brief">
        <title>Shoot transcriptome of the giant reed, Arundo donax.</title>
        <authorList>
            <person name="Barrero R.A."/>
            <person name="Guerrero F.D."/>
            <person name="Moolhuijzen P."/>
            <person name="Goolsby J.A."/>
            <person name="Tidwell J."/>
            <person name="Bellgard S.E."/>
            <person name="Bellgard M.I."/>
        </authorList>
    </citation>
    <scope>NUCLEOTIDE SEQUENCE</scope>
    <source>
        <tissue evidence="1">Shoot tissue taken approximately 20 cm above the soil surface</tissue>
    </source>
</reference>
<proteinExistence type="predicted"/>
<organism evidence="1">
    <name type="scientific">Arundo donax</name>
    <name type="common">Giant reed</name>
    <name type="synonym">Donax arundinaceus</name>
    <dbReference type="NCBI Taxonomy" id="35708"/>
    <lineage>
        <taxon>Eukaryota</taxon>
        <taxon>Viridiplantae</taxon>
        <taxon>Streptophyta</taxon>
        <taxon>Embryophyta</taxon>
        <taxon>Tracheophyta</taxon>
        <taxon>Spermatophyta</taxon>
        <taxon>Magnoliopsida</taxon>
        <taxon>Liliopsida</taxon>
        <taxon>Poales</taxon>
        <taxon>Poaceae</taxon>
        <taxon>PACMAD clade</taxon>
        <taxon>Arundinoideae</taxon>
        <taxon>Arundineae</taxon>
        <taxon>Arundo</taxon>
    </lineage>
</organism>